<feature type="compositionally biased region" description="Basic and acidic residues" evidence="9">
    <location>
        <begin position="654"/>
        <end position="672"/>
    </location>
</feature>
<evidence type="ECO:0000256" key="6">
    <source>
        <dbReference type="ARBA" id="ARBA00022691"/>
    </source>
</evidence>
<evidence type="ECO:0000256" key="3">
    <source>
        <dbReference type="ARBA" id="ARBA00022552"/>
    </source>
</evidence>
<gene>
    <name evidence="13" type="ORF">TPC1_13003</name>
</gene>
<evidence type="ECO:0000256" key="7">
    <source>
        <dbReference type="ARBA" id="ARBA00023242"/>
    </source>
</evidence>
<feature type="compositionally biased region" description="Polar residues" evidence="9">
    <location>
        <begin position="673"/>
        <end position="682"/>
    </location>
</feature>
<keyword evidence="3" id="KW-0698">rRNA processing</keyword>
<dbReference type="Gene3D" id="3.40.50.150">
    <property type="entry name" value="Vaccinia Virus protein VP39"/>
    <property type="match status" value="1"/>
</dbReference>
<keyword evidence="8" id="KW-0175">Coiled coil</keyword>
<dbReference type="GO" id="GO:0000466">
    <property type="term" value="P:maturation of 5.8S rRNA from tricistronic rRNA transcript (SSU-rRNA, 5.8S rRNA, LSU-rRNA)"/>
    <property type="evidence" value="ECO:0007669"/>
    <property type="project" value="TreeGrafter"/>
</dbReference>
<keyword evidence="2" id="KW-0690">Ribosome biogenesis</keyword>
<comment type="subcellular location">
    <subcellularLocation>
        <location evidence="1">Nucleus</location>
        <location evidence="1">Nucleolus</location>
    </subcellularLocation>
</comment>
<dbReference type="InterPro" id="IPR002877">
    <property type="entry name" value="RNA_MeTrfase_FtsJ_dom"/>
</dbReference>
<evidence type="ECO:0000256" key="9">
    <source>
        <dbReference type="SAM" id="MobiDB-lite"/>
    </source>
</evidence>
<organism evidence="13">
    <name type="scientific">Trepomonas sp. PC1</name>
    <dbReference type="NCBI Taxonomy" id="1076344"/>
    <lineage>
        <taxon>Eukaryota</taxon>
        <taxon>Metamonada</taxon>
        <taxon>Diplomonadida</taxon>
        <taxon>Hexamitidae</taxon>
        <taxon>Hexamitinae</taxon>
        <taxon>Trepomonas</taxon>
    </lineage>
</organism>
<feature type="region of interest" description="Disordered" evidence="9">
    <location>
        <begin position="632"/>
        <end position="686"/>
    </location>
</feature>
<feature type="region of interest" description="Disordered" evidence="9">
    <location>
        <begin position="838"/>
        <end position="878"/>
    </location>
</feature>
<dbReference type="GO" id="GO:0005730">
    <property type="term" value="C:nucleolus"/>
    <property type="evidence" value="ECO:0007669"/>
    <property type="project" value="UniProtKB-SubCell"/>
</dbReference>
<feature type="compositionally biased region" description="Basic residues" evidence="9">
    <location>
        <begin position="865"/>
        <end position="878"/>
    </location>
</feature>
<dbReference type="SUPFAM" id="SSF53335">
    <property type="entry name" value="S-adenosyl-L-methionine-dependent methyltransferases"/>
    <property type="match status" value="1"/>
</dbReference>
<evidence type="ECO:0000259" key="12">
    <source>
        <dbReference type="Pfam" id="PF11861"/>
    </source>
</evidence>
<keyword evidence="6" id="KW-0949">S-adenosyl-L-methionine</keyword>
<dbReference type="Pfam" id="PF07780">
    <property type="entry name" value="Spb1_C"/>
    <property type="match status" value="1"/>
</dbReference>
<feature type="region of interest" description="Disordered" evidence="9">
    <location>
        <begin position="768"/>
        <end position="793"/>
    </location>
</feature>
<dbReference type="GO" id="GO:0008650">
    <property type="term" value="F:rRNA (uridine-2'-O-)-methyltransferase activity"/>
    <property type="evidence" value="ECO:0007669"/>
    <property type="project" value="TreeGrafter"/>
</dbReference>
<dbReference type="InterPro" id="IPR012920">
    <property type="entry name" value="rRNA_MeTfrase_SPB1-like_C"/>
</dbReference>
<dbReference type="GO" id="GO:0000463">
    <property type="term" value="P:maturation of LSU-rRNA from tricistronic rRNA transcript (SSU-rRNA, 5.8S rRNA, LSU-rRNA)"/>
    <property type="evidence" value="ECO:0007669"/>
    <property type="project" value="TreeGrafter"/>
</dbReference>
<dbReference type="InterPro" id="IPR015507">
    <property type="entry name" value="rRNA-MeTfrase_E"/>
</dbReference>
<dbReference type="EMBL" id="GDID01002238">
    <property type="protein sequence ID" value="JAP94368.1"/>
    <property type="molecule type" value="Transcribed_RNA"/>
</dbReference>
<evidence type="ECO:0000313" key="13">
    <source>
        <dbReference type="EMBL" id="JAP94368.1"/>
    </source>
</evidence>
<evidence type="ECO:0000256" key="5">
    <source>
        <dbReference type="ARBA" id="ARBA00022679"/>
    </source>
</evidence>
<keyword evidence="4 13" id="KW-0489">Methyltransferase</keyword>
<proteinExistence type="inferred from homology"/>
<protein>
    <submittedName>
        <fullName evidence="13">Ribosomal RNA methyltransferase</fullName>
    </submittedName>
</protein>
<feature type="coiled-coil region" evidence="8">
    <location>
        <begin position="558"/>
        <end position="588"/>
    </location>
</feature>
<reference evidence="13" key="1">
    <citation type="submission" date="2015-07" db="EMBL/GenBank/DDBJ databases">
        <title>Adaptation to a free-living lifestyle via gene acquisitions in the diplomonad Trepomonas sp. PC1.</title>
        <authorList>
            <person name="Xu F."/>
            <person name="Jerlstrom-Hultqvist J."/>
            <person name="Kolisko M."/>
            <person name="Simpson A.G.B."/>
            <person name="Roger A.J."/>
            <person name="Svard S.G."/>
            <person name="Andersson J.O."/>
        </authorList>
    </citation>
    <scope>NUCLEOTIDE SEQUENCE</scope>
    <source>
        <strain evidence="13">PC1</strain>
    </source>
</reference>
<accession>A0A146KDT6</accession>
<feature type="coiled-coil region" evidence="8">
    <location>
        <begin position="362"/>
        <end position="389"/>
    </location>
</feature>
<evidence type="ECO:0000256" key="4">
    <source>
        <dbReference type="ARBA" id="ARBA00022603"/>
    </source>
</evidence>
<feature type="compositionally biased region" description="Acidic residues" evidence="9">
    <location>
        <begin position="633"/>
        <end position="653"/>
    </location>
</feature>
<dbReference type="GO" id="GO:0030687">
    <property type="term" value="C:preribosome, large subunit precursor"/>
    <property type="evidence" value="ECO:0007669"/>
    <property type="project" value="TreeGrafter"/>
</dbReference>
<evidence type="ECO:0000256" key="1">
    <source>
        <dbReference type="ARBA" id="ARBA00004604"/>
    </source>
</evidence>
<dbReference type="InterPro" id="IPR024576">
    <property type="entry name" value="rRNA_MeTfrase_Spb1_DUF3381"/>
</dbReference>
<dbReference type="AlphaFoldDB" id="A0A146KDT6"/>
<evidence type="ECO:0000256" key="8">
    <source>
        <dbReference type="SAM" id="Coils"/>
    </source>
</evidence>
<dbReference type="PANTHER" id="PTHR10920">
    <property type="entry name" value="RIBOSOMAL RNA METHYLTRANSFERASE"/>
    <property type="match status" value="1"/>
</dbReference>
<evidence type="ECO:0000259" key="10">
    <source>
        <dbReference type="Pfam" id="PF01728"/>
    </source>
</evidence>
<keyword evidence="7" id="KW-0539">Nucleus</keyword>
<dbReference type="GO" id="GO:0016435">
    <property type="term" value="F:rRNA (guanine) methyltransferase activity"/>
    <property type="evidence" value="ECO:0007669"/>
    <property type="project" value="TreeGrafter"/>
</dbReference>
<dbReference type="HAMAP" id="MF_01547">
    <property type="entry name" value="RNA_methyltr_E"/>
    <property type="match status" value="1"/>
</dbReference>
<evidence type="ECO:0000256" key="2">
    <source>
        <dbReference type="ARBA" id="ARBA00022517"/>
    </source>
</evidence>
<feature type="non-terminal residue" evidence="13">
    <location>
        <position position="1"/>
    </location>
</feature>
<dbReference type="PANTHER" id="PTHR10920:SF13">
    <property type="entry name" value="PRE-RRNA 2'-O-RIBOSE RNA METHYLTRANSFERASE FTSJ3"/>
    <property type="match status" value="1"/>
</dbReference>
<feature type="compositionally biased region" description="Basic and acidic residues" evidence="9">
    <location>
        <begin position="768"/>
        <end position="777"/>
    </location>
</feature>
<evidence type="ECO:0000259" key="11">
    <source>
        <dbReference type="Pfam" id="PF07780"/>
    </source>
</evidence>
<dbReference type="Pfam" id="PF11861">
    <property type="entry name" value="DUF3381"/>
    <property type="match status" value="1"/>
</dbReference>
<feature type="compositionally biased region" description="Basic and acidic residues" evidence="9">
    <location>
        <begin position="849"/>
        <end position="864"/>
    </location>
</feature>
<dbReference type="Pfam" id="PF01728">
    <property type="entry name" value="FtsJ"/>
    <property type="match status" value="1"/>
</dbReference>
<name>A0A146KDT6_9EUKA</name>
<dbReference type="FunFam" id="3.40.50.150:FF:000004">
    <property type="entry name" value="AdoMet-dependent rRNA methyltransferase SPB1"/>
    <property type="match status" value="1"/>
</dbReference>
<feature type="domain" description="Ribosomal RNA methyltransferase FtsJ" evidence="10">
    <location>
        <begin position="19"/>
        <end position="195"/>
    </location>
</feature>
<dbReference type="InterPro" id="IPR029063">
    <property type="entry name" value="SAM-dependent_MTases_sf"/>
</dbReference>
<sequence>KLAAGRKDMYYHMAKETGYRSRAAFKLLQLNKKYNLLSEAHCLIDLCAAPGGWSQVAIQHMPVGSLVIAVDLDPIKSIPGLVSFQSDITSQHCRNELKKLISNTPVDIVVNDGAPNVTGEYELDSFNQNVLVLYALKLASEFLKQGGTFVSKIFRSGEHMQLMYVLKQLFESADLTKPDSSRETSAEIFVVCRGFKGQFSEIDPKMFDPEIVLSHKTVNETSMKQLVKDLDYNTRHRSGYDQSLNRSIVDCLQFVISESPIQLLTTTSEIAFDFDLQKDHRFQQTYKKLIEEGFEFNGRQISTMDDYVKLSQLIKDNTDKEMIQQLKDIKQLSKASLQKLLVWHRKTFGLLCQTVPLIKAKEFSLNENKQNLEDLVAQQEKQLQKEQNASARKLTKIQQQKQLKQLKKFQNFDKNAVDDVALDQQRENLFQIKKTGEDFLNDIELREESKSEVQKEEEDSTIAQGEQNIKFIYQQSDQDNFYQEFDKEMNLLYDEYIRKLKKQKQIQLEQNQTEMVARGIPKTVTEMWFNQKEFQQKEKDDDQFADQFPLPREGLSKTKAHIQRVKALKAQAKEAAKEDRLLNNLRDEHKFGSIQIVRENNEKKENQLIKQGFGKVEHEEIKDIEIVKKPEQSEEYYFDEYEEEEEEYEEEQNQDEKEQNDKEEPEAPKDENNGQPQQSLQKLLNKDNIEGTATKIALATQLLRKKSTRALEESAFGKKFYDQEDNEYNLPAWFVQDELQNNQPNRPITAEEVAEIKEKLKEINEVPRTKKEREAVARKKMHAHQRLSAAQEKTQEIINREDLSEREKVKKLKQLQKGVQKTEKKTKYVFSNLNKGAASYQGKTSRNVKFVDKRMKKEQKAEKRREKKYGKRVETKRK</sequence>
<feature type="domain" description="DUF3381" evidence="12">
    <location>
        <begin position="234"/>
        <end position="408"/>
    </location>
</feature>
<dbReference type="InterPro" id="IPR050082">
    <property type="entry name" value="RNA_methyltr_RlmE"/>
</dbReference>
<feature type="domain" description="Ribosomal RNA methyltransferase SPB1-like C-terminal" evidence="11">
    <location>
        <begin position="643"/>
        <end position="867"/>
    </location>
</feature>
<keyword evidence="5 13" id="KW-0808">Transferase</keyword>